<evidence type="ECO:0000256" key="3">
    <source>
        <dbReference type="ARBA" id="ARBA00022692"/>
    </source>
</evidence>
<keyword evidence="5 9" id="KW-0472">Membrane</keyword>
<gene>
    <name evidence="11" type="ORF">ODALV1_LOCUS26970</name>
</gene>
<evidence type="ECO:0000256" key="4">
    <source>
        <dbReference type="ARBA" id="ARBA00022989"/>
    </source>
</evidence>
<keyword evidence="2" id="KW-1003">Cell membrane</keyword>
<comment type="caution">
    <text evidence="11">The sequence shown here is derived from an EMBL/GenBank/DDBJ whole genome shotgun (WGS) entry which is preliminary data.</text>
</comment>
<dbReference type="Proteomes" id="UP001642540">
    <property type="component" value="Unassembled WGS sequence"/>
</dbReference>
<feature type="signal peptide" evidence="10">
    <location>
        <begin position="1"/>
        <end position="25"/>
    </location>
</feature>
<evidence type="ECO:0000313" key="12">
    <source>
        <dbReference type="Proteomes" id="UP001642540"/>
    </source>
</evidence>
<evidence type="ECO:0000256" key="1">
    <source>
        <dbReference type="ARBA" id="ARBA00004651"/>
    </source>
</evidence>
<evidence type="ECO:0000256" key="10">
    <source>
        <dbReference type="SAM" id="SignalP"/>
    </source>
</evidence>
<sequence length="688" mass="78483">MKSLNMYHLCLVLISQKLILPPVFCSGLHNNIVKLQQNIYDSIKFAQRIRYINPFTVRFINFHNDTDTESETETVKVIWSAIESHPKTFGWSTQYLSQLEPDTRKQKALRLQGLNCYSFFTIIYITQNISAPTLNEIISKTINPKLDFVLLLLNSDKNKVFPSSLPILKNLLNKIVLNIRSPNEIWIDPLTYLNGEMIALSSVPKKPLGNPRMGLNLRGRHFQSAISQAPPYCFQAGVDSKGKPIFRGVYYNLINEASKSSAFNFTFDIVNDGLGYGKLLPNGTWTGKYARIHYPNSGYDFALQIPNHILLTRGDRSSSVNVVEELFVTSIPKKKLYWYAFLLPFETLVWFLTILAFFALGVSQSFVVYFWEGRQWSDKVFNVGTFLPLSIALEQGADGLPKSLRNFSLILMLGCLILGTGYKSTLRSHLMFPRPEKVPLTFEELANAPDFKITFLILGNIERNFFLESELNLMKKLKPRLVVEKNWMRCLENAFFEEKHVCITWSLGKAIIAKKMTLNTTIVPFLMSKGTLLQMYSGIGFQENSIFVNAFELIVSSAFEMGLTMRWENEIMFELKKKGRQELLMKHNQSENHSSSSSLLIRMLVEIATGEEDRKPLKVGSLVAVFGLIFVGIFTGFMSLVLELCYHKVEKGYPSKPWSNLRSERSGESMHSMTNLNTFRSSSSRDSL</sequence>
<feature type="chain" id="PRO_5046534546" evidence="10">
    <location>
        <begin position="26"/>
        <end position="688"/>
    </location>
</feature>
<dbReference type="PANTHER" id="PTHR42643">
    <property type="entry name" value="IONOTROPIC RECEPTOR 20A-RELATED"/>
    <property type="match status" value="1"/>
</dbReference>
<keyword evidence="3 9" id="KW-0812">Transmembrane</keyword>
<organism evidence="11 12">
    <name type="scientific">Orchesella dallaii</name>
    <dbReference type="NCBI Taxonomy" id="48710"/>
    <lineage>
        <taxon>Eukaryota</taxon>
        <taxon>Metazoa</taxon>
        <taxon>Ecdysozoa</taxon>
        <taxon>Arthropoda</taxon>
        <taxon>Hexapoda</taxon>
        <taxon>Collembola</taxon>
        <taxon>Entomobryomorpha</taxon>
        <taxon>Entomobryoidea</taxon>
        <taxon>Orchesellidae</taxon>
        <taxon>Orchesellinae</taxon>
        <taxon>Orchesella</taxon>
    </lineage>
</organism>
<evidence type="ECO:0000256" key="7">
    <source>
        <dbReference type="ARBA" id="ARBA00023180"/>
    </source>
</evidence>
<reference evidence="11 12" key="1">
    <citation type="submission" date="2024-08" db="EMBL/GenBank/DDBJ databases">
        <authorList>
            <person name="Cucini C."/>
            <person name="Frati F."/>
        </authorList>
    </citation>
    <scope>NUCLEOTIDE SEQUENCE [LARGE SCALE GENOMIC DNA]</scope>
</reference>
<evidence type="ECO:0000256" key="6">
    <source>
        <dbReference type="ARBA" id="ARBA00023170"/>
    </source>
</evidence>
<evidence type="ECO:0000256" key="9">
    <source>
        <dbReference type="SAM" id="Phobius"/>
    </source>
</evidence>
<keyword evidence="10" id="KW-0732">Signal</keyword>
<dbReference type="Gene3D" id="3.40.190.10">
    <property type="entry name" value="Periplasmic binding protein-like II"/>
    <property type="match status" value="1"/>
</dbReference>
<feature type="transmembrane region" description="Helical" evidence="9">
    <location>
        <begin position="622"/>
        <end position="642"/>
    </location>
</feature>
<name>A0ABP1RX19_9HEXA</name>
<dbReference type="PANTHER" id="PTHR42643:SF24">
    <property type="entry name" value="IONOTROPIC RECEPTOR 60A"/>
    <property type="match status" value="1"/>
</dbReference>
<feature type="region of interest" description="Disordered" evidence="8">
    <location>
        <begin position="657"/>
        <end position="688"/>
    </location>
</feature>
<proteinExistence type="predicted"/>
<evidence type="ECO:0000313" key="11">
    <source>
        <dbReference type="EMBL" id="CAL8137554.1"/>
    </source>
</evidence>
<evidence type="ECO:0000256" key="8">
    <source>
        <dbReference type="SAM" id="MobiDB-lite"/>
    </source>
</evidence>
<keyword evidence="6" id="KW-0675">Receptor</keyword>
<protein>
    <submittedName>
        <fullName evidence="11">Uncharacterized protein</fullName>
    </submittedName>
</protein>
<feature type="compositionally biased region" description="Polar residues" evidence="8">
    <location>
        <begin position="669"/>
        <end position="688"/>
    </location>
</feature>
<feature type="transmembrane region" description="Helical" evidence="9">
    <location>
        <begin position="336"/>
        <end position="360"/>
    </location>
</feature>
<dbReference type="Gene3D" id="1.10.287.70">
    <property type="match status" value="1"/>
</dbReference>
<comment type="subcellular location">
    <subcellularLocation>
        <location evidence="1">Cell membrane</location>
        <topology evidence="1">Multi-pass membrane protein</topology>
    </subcellularLocation>
</comment>
<accession>A0ABP1RX19</accession>
<dbReference type="EMBL" id="CAXLJM020000118">
    <property type="protein sequence ID" value="CAL8137554.1"/>
    <property type="molecule type" value="Genomic_DNA"/>
</dbReference>
<keyword evidence="7" id="KW-0325">Glycoprotein</keyword>
<keyword evidence="4 9" id="KW-1133">Transmembrane helix</keyword>
<evidence type="ECO:0000256" key="5">
    <source>
        <dbReference type="ARBA" id="ARBA00023136"/>
    </source>
</evidence>
<keyword evidence="12" id="KW-1185">Reference proteome</keyword>
<dbReference type="InterPro" id="IPR052192">
    <property type="entry name" value="Insect_Ionotropic_Sensory_Rcpt"/>
</dbReference>
<evidence type="ECO:0000256" key="2">
    <source>
        <dbReference type="ARBA" id="ARBA00022475"/>
    </source>
</evidence>